<comment type="caution">
    <text evidence="2">The sequence shown here is derived from an EMBL/GenBank/DDBJ whole genome shotgun (WGS) entry which is preliminary data.</text>
</comment>
<name>A0A1S2M7V0_9BACI</name>
<dbReference type="InterPro" id="IPR037883">
    <property type="entry name" value="Knr4/Smi1-like_sf"/>
</dbReference>
<reference evidence="2 3" key="1">
    <citation type="submission" date="2016-10" db="EMBL/GenBank/DDBJ databases">
        <title>Draft genome sequences of four alkaliphilic bacteria belonging to the Anaerobacillus genus.</title>
        <authorList>
            <person name="Bassil N.M."/>
            <person name="Lloyd J.R."/>
        </authorList>
    </citation>
    <scope>NUCLEOTIDE SEQUENCE [LARGE SCALE GENOMIC DNA]</scope>
    <source>
        <strain evidence="2 3">DSM 22531</strain>
    </source>
</reference>
<dbReference type="EMBL" id="MLQS01000007">
    <property type="protein sequence ID" value="OIJ20741.1"/>
    <property type="molecule type" value="Genomic_DNA"/>
</dbReference>
<feature type="domain" description="Knr4/Smi1-like" evidence="1">
    <location>
        <begin position="13"/>
        <end position="137"/>
    </location>
</feature>
<dbReference type="InterPro" id="IPR018958">
    <property type="entry name" value="Knr4/Smi1-like_dom"/>
</dbReference>
<sequence length="139" mass="16204">MPVKVEWKFEKPVATDRVLKQLENDLKVTLPFSYQQLVKQHNGARPRPNVIKTSNGNDRVVKTFLTVHPTKGGVKDVSEWLVNQLPKDMIPFANDPFGNYFCFNYETSRKEPTIVFWSHEKQQVESLANCFEEFLNNFI</sequence>
<dbReference type="OrthoDB" id="8657476at2"/>
<dbReference type="SUPFAM" id="SSF160631">
    <property type="entry name" value="SMI1/KNR4-like"/>
    <property type="match status" value="1"/>
</dbReference>
<evidence type="ECO:0000313" key="3">
    <source>
        <dbReference type="Proteomes" id="UP000180057"/>
    </source>
</evidence>
<protein>
    <recommendedName>
        <fullName evidence="1">Knr4/Smi1-like domain-containing protein</fullName>
    </recommendedName>
</protein>
<evidence type="ECO:0000259" key="1">
    <source>
        <dbReference type="SMART" id="SM00860"/>
    </source>
</evidence>
<dbReference type="Gene3D" id="3.40.1580.10">
    <property type="entry name" value="SMI1/KNR4-like"/>
    <property type="match status" value="1"/>
</dbReference>
<keyword evidence="3" id="KW-1185">Reference proteome</keyword>
<accession>A0A1S2M7V0</accession>
<dbReference type="RefSeq" id="WP_071389215.1">
    <property type="nucleotide sequence ID" value="NZ_MLQS01000007.1"/>
</dbReference>
<organism evidence="2 3">
    <name type="scientific">Anaerobacillus alkalidiazotrophicus</name>
    <dbReference type="NCBI Taxonomy" id="472963"/>
    <lineage>
        <taxon>Bacteria</taxon>
        <taxon>Bacillati</taxon>
        <taxon>Bacillota</taxon>
        <taxon>Bacilli</taxon>
        <taxon>Bacillales</taxon>
        <taxon>Bacillaceae</taxon>
        <taxon>Anaerobacillus</taxon>
    </lineage>
</organism>
<evidence type="ECO:0000313" key="2">
    <source>
        <dbReference type="EMBL" id="OIJ20741.1"/>
    </source>
</evidence>
<dbReference type="AlphaFoldDB" id="A0A1S2M7V0"/>
<dbReference type="Proteomes" id="UP000180057">
    <property type="component" value="Unassembled WGS sequence"/>
</dbReference>
<gene>
    <name evidence="2" type="ORF">BKP45_08045</name>
</gene>
<dbReference type="Pfam" id="PF14568">
    <property type="entry name" value="SUKH_6"/>
    <property type="match status" value="1"/>
</dbReference>
<dbReference type="SMART" id="SM00860">
    <property type="entry name" value="SMI1_KNR4"/>
    <property type="match status" value="1"/>
</dbReference>
<proteinExistence type="predicted"/>